<dbReference type="AlphaFoldDB" id="A0A317T7P5"/>
<dbReference type="CDD" id="cd16922">
    <property type="entry name" value="HATPase_EvgS-ArcB-TorS-like"/>
    <property type="match status" value="1"/>
</dbReference>
<dbReference type="GO" id="GO:0005524">
    <property type="term" value="F:ATP binding"/>
    <property type="evidence" value="ECO:0007669"/>
    <property type="project" value="UniProtKB-KW"/>
</dbReference>
<evidence type="ECO:0000256" key="11">
    <source>
        <dbReference type="PROSITE-ProRule" id="PRU00169"/>
    </source>
</evidence>
<dbReference type="CDD" id="cd00082">
    <property type="entry name" value="HisKA"/>
    <property type="match status" value="1"/>
</dbReference>
<reference evidence="16" key="1">
    <citation type="submission" date="2017-10" db="EMBL/GenBank/DDBJ databases">
        <authorList>
            <person name="Gaisin V.A."/>
            <person name="Rysina M.S."/>
            <person name="Grouzdev D.S."/>
        </authorList>
    </citation>
    <scope>NUCLEOTIDE SEQUENCE [LARGE SCALE GENOMIC DNA]</scope>
    <source>
        <strain evidence="16">V1</strain>
    </source>
</reference>
<dbReference type="InterPro" id="IPR001789">
    <property type="entry name" value="Sig_transdc_resp-reg_receiver"/>
</dbReference>
<dbReference type="PROSITE" id="PS50110">
    <property type="entry name" value="RESPONSE_REGULATORY"/>
    <property type="match status" value="1"/>
</dbReference>
<evidence type="ECO:0000256" key="4">
    <source>
        <dbReference type="ARBA" id="ARBA00022679"/>
    </source>
</evidence>
<keyword evidence="8" id="KW-0902">Two-component regulatory system</keyword>
<feature type="domain" description="Response regulatory" evidence="14">
    <location>
        <begin position="545"/>
        <end position="663"/>
    </location>
</feature>
<evidence type="ECO:0000313" key="16">
    <source>
        <dbReference type="Proteomes" id="UP000246278"/>
    </source>
</evidence>
<evidence type="ECO:0000256" key="7">
    <source>
        <dbReference type="ARBA" id="ARBA00022840"/>
    </source>
</evidence>
<feature type="domain" description="Histidine kinase" evidence="13">
    <location>
        <begin position="291"/>
        <end position="512"/>
    </location>
</feature>
<dbReference type="EC" id="2.7.13.3" evidence="2"/>
<dbReference type="InterPro" id="IPR003661">
    <property type="entry name" value="HisK_dim/P_dom"/>
</dbReference>
<name>A0A317T7P5_9CHLB</name>
<dbReference type="Proteomes" id="UP000246278">
    <property type="component" value="Unassembled WGS sequence"/>
</dbReference>
<dbReference type="FunFam" id="3.30.565.10:FF:000010">
    <property type="entry name" value="Sensor histidine kinase RcsC"/>
    <property type="match status" value="1"/>
</dbReference>
<evidence type="ECO:0000256" key="8">
    <source>
        <dbReference type="ARBA" id="ARBA00023012"/>
    </source>
</evidence>
<dbReference type="InterPro" id="IPR003594">
    <property type="entry name" value="HATPase_dom"/>
</dbReference>
<dbReference type="InterPro" id="IPR036890">
    <property type="entry name" value="HATPase_C_sf"/>
</dbReference>
<evidence type="ECO:0000259" key="14">
    <source>
        <dbReference type="PROSITE" id="PS50110"/>
    </source>
</evidence>
<accession>A0A317T7P5</accession>
<dbReference type="InterPro" id="IPR004358">
    <property type="entry name" value="Sig_transdc_His_kin-like_C"/>
</dbReference>
<evidence type="ECO:0000256" key="2">
    <source>
        <dbReference type="ARBA" id="ARBA00012438"/>
    </source>
</evidence>
<dbReference type="PROSITE" id="PS50109">
    <property type="entry name" value="HIS_KIN"/>
    <property type="match status" value="1"/>
</dbReference>
<dbReference type="Gene3D" id="3.40.50.2300">
    <property type="match status" value="1"/>
</dbReference>
<keyword evidence="7" id="KW-0067">ATP-binding</keyword>
<keyword evidence="5" id="KW-0547">Nucleotide-binding</keyword>
<evidence type="ECO:0000256" key="10">
    <source>
        <dbReference type="ARBA" id="ARBA00068150"/>
    </source>
</evidence>
<keyword evidence="3 11" id="KW-0597">Phosphoprotein</keyword>
<dbReference type="PRINTS" id="PR00344">
    <property type="entry name" value="BCTRLSENSOR"/>
</dbReference>
<dbReference type="OrthoDB" id="593752at2"/>
<dbReference type="Pfam" id="PF02518">
    <property type="entry name" value="HATPase_c"/>
    <property type="match status" value="1"/>
</dbReference>
<dbReference type="SMART" id="SM00448">
    <property type="entry name" value="REC"/>
    <property type="match status" value="1"/>
</dbReference>
<comment type="catalytic activity">
    <reaction evidence="1">
        <text>ATP + protein L-histidine = ADP + protein N-phospho-L-histidine.</text>
        <dbReference type="EC" id="2.7.13.3"/>
    </reaction>
</comment>
<keyword evidence="16" id="KW-1185">Reference proteome</keyword>
<dbReference type="PANTHER" id="PTHR45339">
    <property type="entry name" value="HYBRID SIGNAL TRANSDUCTION HISTIDINE KINASE J"/>
    <property type="match status" value="1"/>
</dbReference>
<dbReference type="RefSeq" id="WP_110023915.1">
    <property type="nucleotide sequence ID" value="NZ_PDNZ01000007.1"/>
</dbReference>
<dbReference type="SUPFAM" id="SSF47384">
    <property type="entry name" value="Homodimeric domain of signal transducing histidine kinase"/>
    <property type="match status" value="1"/>
</dbReference>
<keyword evidence="12" id="KW-0175">Coiled coil</keyword>
<dbReference type="GO" id="GO:0000155">
    <property type="term" value="F:phosphorelay sensor kinase activity"/>
    <property type="evidence" value="ECO:0007669"/>
    <property type="project" value="InterPro"/>
</dbReference>
<dbReference type="SUPFAM" id="SSF55874">
    <property type="entry name" value="ATPase domain of HSP90 chaperone/DNA topoisomerase II/histidine kinase"/>
    <property type="match status" value="1"/>
</dbReference>
<keyword evidence="6 15" id="KW-0418">Kinase</keyword>
<evidence type="ECO:0000259" key="13">
    <source>
        <dbReference type="PROSITE" id="PS50109"/>
    </source>
</evidence>
<dbReference type="SUPFAM" id="SSF52172">
    <property type="entry name" value="CheY-like"/>
    <property type="match status" value="1"/>
</dbReference>
<keyword evidence="4" id="KW-0808">Transferase</keyword>
<evidence type="ECO:0000256" key="1">
    <source>
        <dbReference type="ARBA" id="ARBA00000085"/>
    </source>
</evidence>
<evidence type="ECO:0000256" key="5">
    <source>
        <dbReference type="ARBA" id="ARBA00022741"/>
    </source>
</evidence>
<dbReference type="InterPro" id="IPR005467">
    <property type="entry name" value="His_kinase_dom"/>
</dbReference>
<evidence type="ECO:0000256" key="12">
    <source>
        <dbReference type="SAM" id="Coils"/>
    </source>
</evidence>
<protein>
    <recommendedName>
        <fullName evidence="10">Sensory/regulatory protein RpfC</fullName>
        <ecNumber evidence="2">2.7.13.3</ecNumber>
    </recommendedName>
</protein>
<comment type="caution">
    <text evidence="15">The sequence shown here is derived from an EMBL/GenBank/DDBJ whole genome shotgun (WGS) entry which is preliminary data.</text>
</comment>
<comment type="subunit">
    <text evidence="9">At low DSF concentrations, interacts with RpfF.</text>
</comment>
<evidence type="ECO:0000256" key="9">
    <source>
        <dbReference type="ARBA" id="ARBA00064003"/>
    </source>
</evidence>
<organism evidence="15 16">
    <name type="scientific">Prosthecochloris marina</name>
    <dbReference type="NCBI Taxonomy" id="2017681"/>
    <lineage>
        <taxon>Bacteria</taxon>
        <taxon>Pseudomonadati</taxon>
        <taxon>Chlorobiota</taxon>
        <taxon>Chlorobiia</taxon>
        <taxon>Chlorobiales</taxon>
        <taxon>Chlorobiaceae</taxon>
        <taxon>Prosthecochloris</taxon>
    </lineage>
</organism>
<dbReference type="SMART" id="SM00387">
    <property type="entry name" value="HATPase_c"/>
    <property type="match status" value="1"/>
</dbReference>
<gene>
    <name evidence="15" type="ORF">CR164_10335</name>
</gene>
<sequence length="669" mass="75858">MNQSQGRREDEPRIGYEMLEFRPEWQFDDPKTGVYYHSAVIPGKLFFTSLGGDMQSETVQKTIPFIERVFVEGMLENCEYIRIADYSEVTKASINARILYAGTINRLNASHNSHPSVTYICGASHLVKTMLRIFSRVVKQRLVFVESVEEAFRYLNNSRVSSVPVPSDDVVVSRREIDDFAAMCGNFLFGKKDIIPAASDYLAPDHPLNELYKIIMIFHDDLLELQKKEIEQKQEIEVALEGAKKLNEKLVEEKHNVEKKEQVQLRLIQRLKRARMQAESASKAKSEFLANISHEIRTPLHAVIGMTELLIETKLDKDQRYYTDTLYSSAKMLLMLINDILDFSRIDAGLIDEEKEVFNLRQLFLDIIAIMKEKASYKGLVLEGNVDEGIPDTLLGYSEYIKQVLLNLIQNAIKFTYRGQVTVTAKVVSETEEKVVIKMSVQDTGIGIPEEQQEQIFQPFTQIDASSTRKEGGTGLGLAIVRKLVKLMGGELRLKSNEREGSTFSFSLAFDKVQDEADHAVFSCKESQAARGLNNVSENTVEKKLVLLVEDNTINQKVAQAMLEKMGYSIDIAFNGAEAVEALQRKNYGLVLMDLQMPVMDGYEATKAIRNSGKVLNSKIPIIAMTANATKEDRQQCLEAGMDDYVPKPVERKVMMNMLQRWLPLPDDR</sequence>
<evidence type="ECO:0000256" key="3">
    <source>
        <dbReference type="ARBA" id="ARBA00022553"/>
    </source>
</evidence>
<dbReference type="Pfam" id="PF00072">
    <property type="entry name" value="Response_reg"/>
    <property type="match status" value="1"/>
</dbReference>
<feature type="coiled-coil region" evidence="12">
    <location>
        <begin position="233"/>
        <end position="263"/>
    </location>
</feature>
<dbReference type="Gene3D" id="1.10.287.130">
    <property type="match status" value="1"/>
</dbReference>
<dbReference type="Gene3D" id="3.30.565.10">
    <property type="entry name" value="Histidine kinase-like ATPase, C-terminal domain"/>
    <property type="match status" value="1"/>
</dbReference>
<proteinExistence type="predicted"/>
<dbReference type="CDD" id="cd17546">
    <property type="entry name" value="REC_hyHK_CKI1_RcsC-like"/>
    <property type="match status" value="1"/>
</dbReference>
<evidence type="ECO:0000256" key="6">
    <source>
        <dbReference type="ARBA" id="ARBA00022777"/>
    </source>
</evidence>
<dbReference type="EMBL" id="PDNZ01000007">
    <property type="protein sequence ID" value="PWW81421.1"/>
    <property type="molecule type" value="Genomic_DNA"/>
</dbReference>
<dbReference type="PANTHER" id="PTHR45339:SF1">
    <property type="entry name" value="HYBRID SIGNAL TRANSDUCTION HISTIDINE KINASE J"/>
    <property type="match status" value="1"/>
</dbReference>
<dbReference type="FunFam" id="1.10.287.130:FF:000002">
    <property type="entry name" value="Two-component osmosensing histidine kinase"/>
    <property type="match status" value="1"/>
</dbReference>
<evidence type="ECO:0000313" key="15">
    <source>
        <dbReference type="EMBL" id="PWW81421.1"/>
    </source>
</evidence>
<dbReference type="SMART" id="SM00388">
    <property type="entry name" value="HisKA"/>
    <property type="match status" value="1"/>
</dbReference>
<dbReference type="InterPro" id="IPR011006">
    <property type="entry name" value="CheY-like_superfamily"/>
</dbReference>
<dbReference type="InterPro" id="IPR036097">
    <property type="entry name" value="HisK_dim/P_sf"/>
</dbReference>
<dbReference type="Pfam" id="PF00512">
    <property type="entry name" value="HisKA"/>
    <property type="match status" value="1"/>
</dbReference>
<feature type="modified residue" description="4-aspartylphosphate" evidence="11">
    <location>
        <position position="594"/>
    </location>
</feature>